<name>A0A8H6LUF5_9AGAR</name>
<dbReference type="Proteomes" id="UP000521943">
    <property type="component" value="Unassembled WGS sequence"/>
</dbReference>
<feature type="compositionally biased region" description="Polar residues" evidence="1">
    <location>
        <begin position="229"/>
        <end position="242"/>
    </location>
</feature>
<feature type="compositionally biased region" description="Basic and acidic residues" evidence="1">
    <location>
        <begin position="56"/>
        <end position="67"/>
    </location>
</feature>
<proteinExistence type="predicted"/>
<dbReference type="EMBL" id="JACGCI010000270">
    <property type="protein sequence ID" value="KAF6741257.1"/>
    <property type="molecule type" value="Genomic_DNA"/>
</dbReference>
<feature type="region of interest" description="Disordered" evidence="1">
    <location>
        <begin position="35"/>
        <end position="67"/>
    </location>
</feature>
<keyword evidence="3" id="KW-1185">Reference proteome</keyword>
<organism evidence="2 3">
    <name type="scientific">Ephemerocybe angulata</name>
    <dbReference type="NCBI Taxonomy" id="980116"/>
    <lineage>
        <taxon>Eukaryota</taxon>
        <taxon>Fungi</taxon>
        <taxon>Dikarya</taxon>
        <taxon>Basidiomycota</taxon>
        <taxon>Agaricomycotina</taxon>
        <taxon>Agaricomycetes</taxon>
        <taxon>Agaricomycetidae</taxon>
        <taxon>Agaricales</taxon>
        <taxon>Agaricineae</taxon>
        <taxon>Psathyrellaceae</taxon>
        <taxon>Ephemerocybe</taxon>
    </lineage>
</organism>
<evidence type="ECO:0000313" key="3">
    <source>
        <dbReference type="Proteomes" id="UP000521943"/>
    </source>
</evidence>
<accession>A0A8H6LUF5</accession>
<reference evidence="2 3" key="1">
    <citation type="submission" date="2020-07" db="EMBL/GenBank/DDBJ databases">
        <title>Comparative genomics of pyrophilous fungi reveals a link between fire events and developmental genes.</title>
        <authorList>
            <consortium name="DOE Joint Genome Institute"/>
            <person name="Steindorff A.S."/>
            <person name="Carver A."/>
            <person name="Calhoun S."/>
            <person name="Stillman K."/>
            <person name="Liu H."/>
            <person name="Lipzen A."/>
            <person name="Pangilinan J."/>
            <person name="Labutti K."/>
            <person name="Bruns T.D."/>
            <person name="Grigoriev I.V."/>
        </authorList>
    </citation>
    <scope>NUCLEOTIDE SEQUENCE [LARGE SCALE GENOMIC DNA]</scope>
    <source>
        <strain evidence="2 3">CBS 144469</strain>
    </source>
</reference>
<comment type="caution">
    <text evidence="2">The sequence shown here is derived from an EMBL/GenBank/DDBJ whole genome shotgun (WGS) entry which is preliminary data.</text>
</comment>
<feature type="region of interest" description="Disordered" evidence="1">
    <location>
        <begin position="212"/>
        <end position="242"/>
    </location>
</feature>
<evidence type="ECO:0000256" key="1">
    <source>
        <dbReference type="SAM" id="MobiDB-lite"/>
    </source>
</evidence>
<sequence length="242" mass="26712">MDATQRRDCRGDVALRWRSWGLCDTGNELVVTDALVGDAEGSSQSAGDPRSMPPDLSDHDPDQGDLHGRFAQWVDDSASSAPSDCVHRRELAKRTGFQTVQPRSNPVQPVQLLSNLLGGKGQHSDRPKAKGLYLSVQPVQNVQPVQTPHVEGHRDLRRVHEAYIGAVMPRYETDPMEEASRMRARGEHERWAQNIGESPIAFSVGWSRRKVREETNASRGGGSRELNVEQASPSSPTTAITF</sequence>
<protein>
    <submittedName>
        <fullName evidence="2">Uncharacterized protein</fullName>
    </submittedName>
</protein>
<dbReference type="AlphaFoldDB" id="A0A8H6LUF5"/>
<gene>
    <name evidence="2" type="ORF">DFP72DRAFT_862762</name>
</gene>
<evidence type="ECO:0000313" key="2">
    <source>
        <dbReference type="EMBL" id="KAF6741257.1"/>
    </source>
</evidence>